<comment type="caution">
    <text evidence="2">The sequence shown here is derived from an EMBL/GenBank/DDBJ whole genome shotgun (WGS) entry which is preliminary data.</text>
</comment>
<sequence>MILILYLCGNQIVMSKKIENYIGYDQGQLGDLSGVVWEPRYTLKDIDNLSYRTLNYWDEKKFLLPVERETTDKWRRFSFVEYIWIKILQELMDMGVALPEMVKSLLRYFGTFGYMDAFEPLLKKEFTSDYWFEGDNKRNAAERFSRFLAVIVVEKNPAAIRLYSDGYCQTIWGNPKAEVIELFFKDTTRDKEFESFVQVSIGHIISQLLIKATEQPAKGRLDNILIKDILNENEAELLRHLRRKDVSELTIRLTDGEIKMIELTEKGQIDDLGTRLSDWFVKEGYQEITYKTNGGKRVSFERTTKMKL</sequence>
<evidence type="ECO:0000313" key="2">
    <source>
        <dbReference type="EMBL" id="MFD1139917.1"/>
    </source>
</evidence>
<dbReference type="InterPro" id="IPR000551">
    <property type="entry name" value="MerR-type_HTH_dom"/>
</dbReference>
<protein>
    <submittedName>
        <fullName evidence="2">MerR family transcriptional regulator</fullName>
    </submittedName>
</protein>
<organism evidence="2 3">
    <name type="scientific">Larkinella insperata</name>
    <dbReference type="NCBI Taxonomy" id="332158"/>
    <lineage>
        <taxon>Bacteria</taxon>
        <taxon>Pseudomonadati</taxon>
        <taxon>Bacteroidota</taxon>
        <taxon>Cytophagia</taxon>
        <taxon>Cytophagales</taxon>
        <taxon>Spirosomataceae</taxon>
        <taxon>Larkinella</taxon>
    </lineage>
</organism>
<dbReference type="Gene3D" id="1.10.1660.10">
    <property type="match status" value="1"/>
</dbReference>
<accession>A0ABW3Q315</accession>
<dbReference type="SUPFAM" id="SSF46955">
    <property type="entry name" value="Putative DNA-binding domain"/>
    <property type="match status" value="1"/>
</dbReference>
<dbReference type="EMBL" id="JBHTLP010000002">
    <property type="protein sequence ID" value="MFD1139917.1"/>
    <property type="molecule type" value="Genomic_DNA"/>
</dbReference>
<gene>
    <name evidence="2" type="ORF">ACFQ4C_02310</name>
</gene>
<evidence type="ECO:0000313" key="3">
    <source>
        <dbReference type="Proteomes" id="UP001597116"/>
    </source>
</evidence>
<proteinExistence type="predicted"/>
<keyword evidence="3" id="KW-1185">Reference proteome</keyword>
<dbReference type="Proteomes" id="UP001597116">
    <property type="component" value="Unassembled WGS sequence"/>
</dbReference>
<evidence type="ECO:0000259" key="1">
    <source>
        <dbReference type="Pfam" id="PF13411"/>
    </source>
</evidence>
<dbReference type="RefSeq" id="WP_265990127.1">
    <property type="nucleotide sequence ID" value="NZ_CP110973.1"/>
</dbReference>
<dbReference type="Pfam" id="PF13411">
    <property type="entry name" value="MerR_1"/>
    <property type="match status" value="1"/>
</dbReference>
<feature type="domain" description="HTH merR-type" evidence="1">
    <location>
        <begin position="48"/>
        <end position="101"/>
    </location>
</feature>
<reference evidence="3" key="1">
    <citation type="journal article" date="2019" name="Int. J. Syst. Evol. Microbiol.">
        <title>The Global Catalogue of Microorganisms (GCM) 10K type strain sequencing project: providing services to taxonomists for standard genome sequencing and annotation.</title>
        <authorList>
            <consortium name="The Broad Institute Genomics Platform"/>
            <consortium name="The Broad Institute Genome Sequencing Center for Infectious Disease"/>
            <person name="Wu L."/>
            <person name="Ma J."/>
        </authorList>
    </citation>
    <scope>NUCLEOTIDE SEQUENCE [LARGE SCALE GENOMIC DNA]</scope>
    <source>
        <strain evidence="3">CCUG 55608</strain>
    </source>
</reference>
<name>A0ABW3Q315_9BACT</name>
<dbReference type="InterPro" id="IPR009061">
    <property type="entry name" value="DNA-bd_dom_put_sf"/>
</dbReference>